<dbReference type="AlphaFoldDB" id="A0A059FIA6"/>
<name>A0A059FIA6_9PROT</name>
<comment type="catalytic activity">
    <reaction evidence="1">
        <text>ATP + protein L-histidine = ADP + protein N-phospho-L-histidine.</text>
        <dbReference type="EC" id="2.7.13.3"/>
    </reaction>
</comment>
<dbReference type="eggNOG" id="COG2205">
    <property type="taxonomic scope" value="Bacteria"/>
</dbReference>
<comment type="subcellular location">
    <subcellularLocation>
        <location evidence="2">Membrane</location>
        <topology evidence="2">Multi-pass membrane protein</topology>
    </subcellularLocation>
</comment>
<dbReference type="STRING" id="1280952.HJA_03526"/>
<sequence>MLGNSPLPYEHPPEELIRHILLPTFVFVTLFASGTALAISSIAKQLRATDSLFFHGLYNTSRFHLPQDLTPCEIRPLAGVVNDLTSKLATYAHRQEAFADDASHGLKNALAILSLSIDQLPGSESRLLRKLISVLSEKVDRSLLLSRSYASDQPLRFQPTHIDALARQVVAELAPTAIQTGKSISLAVDNPIPFSGSNKAISAALSLLVADLLSNCPEGANVNVTVGPGACFTIESGNIQSTLDAIQKFMDFDLPSNKAFGGSALTRLFIAFCIIEAEGGDLLCNTAANSPSLILTLPEWQSSQR</sequence>
<keyword evidence="6 10" id="KW-0418">Kinase</keyword>
<dbReference type="EC" id="2.7.13.3" evidence="3"/>
<keyword evidence="4" id="KW-0597">Phosphoprotein</keyword>
<dbReference type="EMBL" id="ARYJ01000002">
    <property type="protein sequence ID" value="KCZ90266.1"/>
    <property type="molecule type" value="Genomic_DNA"/>
</dbReference>
<evidence type="ECO:0000256" key="3">
    <source>
        <dbReference type="ARBA" id="ARBA00012438"/>
    </source>
</evidence>
<evidence type="ECO:0000256" key="6">
    <source>
        <dbReference type="ARBA" id="ARBA00022777"/>
    </source>
</evidence>
<evidence type="ECO:0000256" key="9">
    <source>
        <dbReference type="SAM" id="Phobius"/>
    </source>
</evidence>
<dbReference type="InterPro" id="IPR050428">
    <property type="entry name" value="TCS_sensor_his_kinase"/>
</dbReference>
<dbReference type="GO" id="GO:0005886">
    <property type="term" value="C:plasma membrane"/>
    <property type="evidence" value="ECO:0007669"/>
    <property type="project" value="TreeGrafter"/>
</dbReference>
<keyword evidence="9" id="KW-0812">Transmembrane</keyword>
<gene>
    <name evidence="10" type="ORF">HJA_03526</name>
</gene>
<dbReference type="Gene3D" id="3.30.565.10">
    <property type="entry name" value="Histidine kinase-like ATPase, C-terminal domain"/>
    <property type="match status" value="1"/>
</dbReference>
<dbReference type="PANTHER" id="PTHR45436">
    <property type="entry name" value="SENSOR HISTIDINE KINASE YKOH"/>
    <property type="match status" value="1"/>
</dbReference>
<keyword evidence="8 9" id="KW-0472">Membrane</keyword>
<evidence type="ECO:0000256" key="1">
    <source>
        <dbReference type="ARBA" id="ARBA00000085"/>
    </source>
</evidence>
<keyword evidence="7" id="KW-0902">Two-component regulatory system</keyword>
<reference evidence="10 11" key="1">
    <citation type="journal article" date="2014" name="Antonie Van Leeuwenhoek">
        <title>Hyphomonas beringensis sp. nov. and Hyphomonas chukchiensis sp. nov., isolated from surface seawater of the Bering Sea and Chukchi Sea.</title>
        <authorList>
            <person name="Li C."/>
            <person name="Lai Q."/>
            <person name="Li G."/>
            <person name="Dong C."/>
            <person name="Wang J."/>
            <person name="Liao Y."/>
            <person name="Shao Z."/>
        </authorList>
    </citation>
    <scope>NUCLEOTIDE SEQUENCE [LARGE SCALE GENOMIC DNA]</scope>
    <source>
        <strain evidence="10 11">VP2</strain>
    </source>
</reference>
<accession>A0A059FIA6</accession>
<dbReference type="GO" id="GO:0000160">
    <property type="term" value="P:phosphorelay signal transduction system"/>
    <property type="evidence" value="ECO:0007669"/>
    <property type="project" value="UniProtKB-KW"/>
</dbReference>
<keyword evidence="9" id="KW-1133">Transmembrane helix</keyword>
<evidence type="ECO:0000256" key="2">
    <source>
        <dbReference type="ARBA" id="ARBA00004141"/>
    </source>
</evidence>
<keyword evidence="5" id="KW-0808">Transferase</keyword>
<evidence type="ECO:0000313" key="11">
    <source>
        <dbReference type="Proteomes" id="UP000024816"/>
    </source>
</evidence>
<evidence type="ECO:0000256" key="5">
    <source>
        <dbReference type="ARBA" id="ARBA00022679"/>
    </source>
</evidence>
<comment type="caution">
    <text evidence="10">The sequence shown here is derived from an EMBL/GenBank/DDBJ whole genome shotgun (WGS) entry which is preliminary data.</text>
</comment>
<dbReference type="Proteomes" id="UP000024816">
    <property type="component" value="Unassembled WGS sequence"/>
</dbReference>
<evidence type="ECO:0000313" key="10">
    <source>
        <dbReference type="EMBL" id="KCZ90266.1"/>
    </source>
</evidence>
<evidence type="ECO:0000256" key="4">
    <source>
        <dbReference type="ARBA" id="ARBA00022553"/>
    </source>
</evidence>
<feature type="transmembrane region" description="Helical" evidence="9">
    <location>
        <begin position="20"/>
        <end position="39"/>
    </location>
</feature>
<dbReference type="PANTHER" id="PTHR45436:SF15">
    <property type="entry name" value="SENSOR HISTIDINE KINASE CUSS"/>
    <property type="match status" value="1"/>
</dbReference>
<dbReference type="GO" id="GO:0004673">
    <property type="term" value="F:protein histidine kinase activity"/>
    <property type="evidence" value="ECO:0007669"/>
    <property type="project" value="UniProtKB-EC"/>
</dbReference>
<keyword evidence="11" id="KW-1185">Reference proteome</keyword>
<organism evidence="10 11">
    <name type="scientific">Hyphomonas jannaschiana VP2</name>
    <dbReference type="NCBI Taxonomy" id="1280952"/>
    <lineage>
        <taxon>Bacteria</taxon>
        <taxon>Pseudomonadati</taxon>
        <taxon>Pseudomonadota</taxon>
        <taxon>Alphaproteobacteria</taxon>
        <taxon>Hyphomonadales</taxon>
        <taxon>Hyphomonadaceae</taxon>
        <taxon>Hyphomonas</taxon>
    </lineage>
</organism>
<protein>
    <recommendedName>
        <fullName evidence="3">histidine kinase</fullName>
        <ecNumber evidence="3">2.7.13.3</ecNumber>
    </recommendedName>
</protein>
<evidence type="ECO:0000256" key="8">
    <source>
        <dbReference type="ARBA" id="ARBA00023136"/>
    </source>
</evidence>
<evidence type="ECO:0000256" key="7">
    <source>
        <dbReference type="ARBA" id="ARBA00023012"/>
    </source>
</evidence>
<proteinExistence type="predicted"/>
<dbReference type="InterPro" id="IPR036890">
    <property type="entry name" value="HATPase_C_sf"/>
</dbReference>